<keyword evidence="1" id="KW-1133">Transmembrane helix</keyword>
<evidence type="ECO:0008006" key="4">
    <source>
        <dbReference type="Google" id="ProtNLM"/>
    </source>
</evidence>
<evidence type="ECO:0000313" key="2">
    <source>
        <dbReference type="EMBL" id="MCH7408817.1"/>
    </source>
</evidence>
<evidence type="ECO:0000313" key="3">
    <source>
        <dbReference type="Proteomes" id="UP001165489"/>
    </source>
</evidence>
<sequence length="80" mass="9555">MNILEESETLPEIFELDEQPNGKYTEWSWLIFGGIIFLVVCIFFYLIFSRLKKHEMITSPEVKTEEDKVHLERKVLYAQT</sequence>
<dbReference type="RefSeq" id="WP_241347179.1">
    <property type="nucleotide sequence ID" value="NZ_JAKZGP010000008.1"/>
</dbReference>
<comment type="caution">
    <text evidence="2">The sequence shown here is derived from an EMBL/GenBank/DDBJ whole genome shotgun (WGS) entry which is preliminary data.</text>
</comment>
<dbReference type="EMBL" id="JAKZGP010000008">
    <property type="protein sequence ID" value="MCH7408817.1"/>
    <property type="molecule type" value="Genomic_DNA"/>
</dbReference>
<feature type="transmembrane region" description="Helical" evidence="1">
    <location>
        <begin position="27"/>
        <end position="48"/>
    </location>
</feature>
<reference evidence="2" key="1">
    <citation type="submission" date="2022-03" db="EMBL/GenBank/DDBJ databases">
        <title>De novo assembled genomes of Belliella spp. (Cyclobacteriaceae) strains.</title>
        <authorList>
            <person name="Szabo A."/>
            <person name="Korponai K."/>
            <person name="Felfoldi T."/>
        </authorList>
    </citation>
    <scope>NUCLEOTIDE SEQUENCE</scope>
    <source>
        <strain evidence="2">DSM 111904</strain>
    </source>
</reference>
<gene>
    <name evidence="2" type="ORF">MM239_05375</name>
</gene>
<keyword evidence="1" id="KW-0812">Transmembrane</keyword>
<protein>
    <recommendedName>
        <fullName evidence="4">Cbb3-type cytochrome oxidase component FixQ</fullName>
    </recommendedName>
</protein>
<keyword evidence="1" id="KW-0472">Membrane</keyword>
<organism evidence="2 3">
    <name type="scientific">Belliella filtrata</name>
    <dbReference type="NCBI Taxonomy" id="2923435"/>
    <lineage>
        <taxon>Bacteria</taxon>
        <taxon>Pseudomonadati</taxon>
        <taxon>Bacteroidota</taxon>
        <taxon>Cytophagia</taxon>
        <taxon>Cytophagales</taxon>
        <taxon>Cyclobacteriaceae</taxon>
        <taxon>Belliella</taxon>
    </lineage>
</organism>
<name>A0ABS9UXA5_9BACT</name>
<evidence type="ECO:0000256" key="1">
    <source>
        <dbReference type="SAM" id="Phobius"/>
    </source>
</evidence>
<proteinExistence type="predicted"/>
<keyword evidence="3" id="KW-1185">Reference proteome</keyword>
<dbReference type="Proteomes" id="UP001165489">
    <property type="component" value="Unassembled WGS sequence"/>
</dbReference>
<accession>A0ABS9UXA5</accession>